<proteinExistence type="predicted"/>
<evidence type="ECO:0000313" key="2">
    <source>
        <dbReference type="EMBL" id="CAB4138053.1"/>
    </source>
</evidence>
<feature type="coiled-coil region" evidence="1">
    <location>
        <begin position="1"/>
        <end position="42"/>
    </location>
</feature>
<gene>
    <name evidence="2" type="ORF">UFOVP328_246</name>
</gene>
<name>A0A6J5LY49_9CAUD</name>
<organism evidence="2">
    <name type="scientific">uncultured Caudovirales phage</name>
    <dbReference type="NCBI Taxonomy" id="2100421"/>
    <lineage>
        <taxon>Viruses</taxon>
        <taxon>Duplodnaviria</taxon>
        <taxon>Heunggongvirae</taxon>
        <taxon>Uroviricota</taxon>
        <taxon>Caudoviricetes</taxon>
        <taxon>Peduoviridae</taxon>
        <taxon>Maltschvirus</taxon>
        <taxon>Maltschvirus maltsch</taxon>
    </lineage>
</organism>
<dbReference type="EMBL" id="LR796341">
    <property type="protein sequence ID" value="CAB4138053.1"/>
    <property type="molecule type" value="Genomic_DNA"/>
</dbReference>
<protein>
    <submittedName>
        <fullName evidence="2">Uncharacterized protein</fullName>
    </submittedName>
</protein>
<reference evidence="2" key="1">
    <citation type="submission" date="2020-04" db="EMBL/GenBank/DDBJ databases">
        <authorList>
            <person name="Chiriac C."/>
            <person name="Salcher M."/>
            <person name="Ghai R."/>
            <person name="Kavagutti S V."/>
        </authorList>
    </citation>
    <scope>NUCLEOTIDE SEQUENCE</scope>
</reference>
<sequence>MALENEELQRAMEELREAMGLLADATGDAANNTRKLTEAEKQFKKKLDMTMQGLGGVAKFGAAVGKGETDLKAFNGVIDTATGMVGSLAKAIPVFGEAIAGVAKGLGEAAKMAVDALDNTAKSFVEIGKVGGLTAKGMSGVREQFIRSGLSLQSFQKQVVENSQTLAKFRGLTGEGANEFASIVGNLTQGTDDSLRRMGFNAEEMAQSTGAYLTQQTRLGRSQQMTQQQLTSGTIQYAKELDELTKVTGLSRDAIQKQQDAALSESRFRANYETLMSQGREKEAKALMAFQSQMQSIGPELGQGARDLASGAANTDAARKLMASTGGAAQDIIEQIKSGNIDQYEAAKQLQAASRSTGDAARDNARFVDRANSAFIDFAQQADLNNAQLIEGRGLVKKVQDEQAKGGDKMTDATVSAQKNLEKMSQELNKLGFTLLPQAAVVVEKFSSVMTQAIKGVNKALGIGGGEAGKPTSAYDANRQAQAAAKASGSGWLGQQWAGIKAGAAHTFGISSGAPSGGASAPGGASMSGLRIKSPEAYSGGDTSSQLIEAAKQIQEKLGSNLLHFSAFNDSYHRGPNSLHSKGRALDFTIADPSTSADVANMVKGIPGISKVIDEYTNPSAHATGKHIHAEISARNGFNGVLSGPSSGYRPNLTMHGTEQISIQPNPNTGSVSPNSDSGIMQAQLAKLEELVTVMKSQVSISSKLLSYSS</sequence>
<keyword evidence="1" id="KW-0175">Coiled coil</keyword>
<accession>A0A6J5LY49</accession>
<evidence type="ECO:0000256" key="1">
    <source>
        <dbReference type="SAM" id="Coils"/>
    </source>
</evidence>